<keyword evidence="3 10" id="KW-0444">Lipid biosynthesis</keyword>
<proteinExistence type="inferred from homology"/>
<comment type="similarity">
    <text evidence="10">Belongs to the PlsX family.</text>
</comment>
<dbReference type="Pfam" id="PF02504">
    <property type="entry name" value="FA_synthesis"/>
    <property type="match status" value="1"/>
</dbReference>
<keyword evidence="2 10" id="KW-0963">Cytoplasm</keyword>
<evidence type="ECO:0000313" key="13">
    <source>
        <dbReference type="Proteomes" id="UP000509122"/>
    </source>
</evidence>
<evidence type="ECO:0000256" key="10">
    <source>
        <dbReference type="HAMAP-Rule" id="MF_00019"/>
    </source>
</evidence>
<sequence>MIKIAIDAMGGDFAPLEIVKGTLLALNKNKELHVVLYGNQKLITPLIEKTPFFGNNQITIKHTPYFLRSADKNIRDQLKATPNASLFLALEAAKQDEVQGVVSAGATQILVLASHLILKKMPLMQRIAIAPMFNSFDNRTRILLDAGANTELKPQHLHTFANYATIIAKEILEIPNPQIKLLNIGTEPTKGRALELETYQLLSQDSNLNFGGNEEPQNLLTTSADILLSDGFTANIALKTYEGTILNFMNHLKTILTKNLIKKMATKTLFKKPLQQLKNQLDPRQIGGAMLLGLNKIVIKAHGSSQAYAFCQAILQAQKLIKAQVNQKIAHSLESAKNKETQSKQTSTTNTAPKTSETPKNSETTKESQPL</sequence>
<evidence type="ECO:0000256" key="1">
    <source>
        <dbReference type="ARBA" id="ARBA00001232"/>
    </source>
</evidence>
<feature type="compositionally biased region" description="Polar residues" evidence="11">
    <location>
        <begin position="343"/>
        <end position="371"/>
    </location>
</feature>
<keyword evidence="7 10" id="KW-1208">Phospholipid metabolism</keyword>
<dbReference type="GO" id="GO:0005737">
    <property type="term" value="C:cytoplasm"/>
    <property type="evidence" value="ECO:0007669"/>
    <property type="project" value="UniProtKB-SubCell"/>
</dbReference>
<keyword evidence="6 10" id="KW-0594">Phospholipid biosynthesis</keyword>
<keyword evidence="4 10" id="KW-0808">Transferase</keyword>
<protein>
    <recommendedName>
        <fullName evidence="8 10">Phosphate acyltransferase</fullName>
        <ecNumber evidence="8 10">2.3.1.274</ecNumber>
    </recommendedName>
    <alternativeName>
        <fullName evidence="10">Acyl-ACP phosphotransacylase</fullName>
    </alternativeName>
    <alternativeName>
        <fullName evidence="10">Acyl-[acyl-carrier-protein]--phosphate acyltransferase</fullName>
    </alternativeName>
    <alternativeName>
        <fullName evidence="10">Phosphate-acyl-ACP acyltransferase</fullName>
    </alternativeName>
</protein>
<comment type="catalytic activity">
    <reaction evidence="1 10">
        <text>a fatty acyl-[ACP] + phosphate = an acyl phosphate + holo-[ACP]</text>
        <dbReference type="Rhea" id="RHEA:42292"/>
        <dbReference type="Rhea" id="RHEA-COMP:9685"/>
        <dbReference type="Rhea" id="RHEA-COMP:14125"/>
        <dbReference type="ChEBI" id="CHEBI:43474"/>
        <dbReference type="ChEBI" id="CHEBI:59918"/>
        <dbReference type="ChEBI" id="CHEBI:64479"/>
        <dbReference type="ChEBI" id="CHEBI:138651"/>
        <dbReference type="EC" id="2.3.1.274"/>
    </reaction>
</comment>
<dbReference type="GO" id="GO:0043811">
    <property type="term" value="F:phosphate:acyl-[acyl carrier protein] acyltransferase activity"/>
    <property type="evidence" value="ECO:0007669"/>
    <property type="project" value="UniProtKB-UniRule"/>
</dbReference>
<dbReference type="HAMAP" id="MF_00019">
    <property type="entry name" value="PlsX"/>
    <property type="match status" value="1"/>
</dbReference>
<dbReference type="SUPFAM" id="SSF53659">
    <property type="entry name" value="Isocitrate/Isopropylmalate dehydrogenase-like"/>
    <property type="match status" value="1"/>
</dbReference>
<comment type="pathway">
    <text evidence="10">Lipid metabolism; phospholipid metabolism.</text>
</comment>
<dbReference type="PIRSF" id="PIRSF002465">
    <property type="entry name" value="Phsphlp_syn_PlsX"/>
    <property type="match status" value="1"/>
</dbReference>
<dbReference type="UniPathway" id="UPA00085"/>
<keyword evidence="12" id="KW-0012">Acyltransferase</keyword>
<dbReference type="KEGG" id="rphy:RP166_6840"/>
<evidence type="ECO:0000313" key="12">
    <source>
        <dbReference type="EMBL" id="QKX95638.1"/>
    </source>
</evidence>
<dbReference type="Proteomes" id="UP000509122">
    <property type="component" value="Chromosome"/>
</dbReference>
<dbReference type="Gene3D" id="3.40.718.10">
    <property type="entry name" value="Isopropylmalate Dehydrogenase"/>
    <property type="match status" value="1"/>
</dbReference>
<dbReference type="EMBL" id="CP055264">
    <property type="protein sequence ID" value="QKX95638.1"/>
    <property type="molecule type" value="Genomic_DNA"/>
</dbReference>
<dbReference type="EC" id="2.3.1.274" evidence="8 10"/>
<comment type="subcellular location">
    <subcellularLocation>
        <location evidence="10">Cytoplasm</location>
    </subcellularLocation>
    <text evidence="10">Associated with the membrane possibly through PlsY.</text>
</comment>
<dbReference type="PANTHER" id="PTHR30100">
    <property type="entry name" value="FATTY ACID/PHOSPHOLIPID SYNTHESIS PROTEIN PLSX"/>
    <property type="match status" value="1"/>
</dbReference>
<dbReference type="AlphaFoldDB" id="A0A859IAJ8"/>
<dbReference type="InterPro" id="IPR003664">
    <property type="entry name" value="FA_synthesis"/>
</dbReference>
<evidence type="ECO:0000256" key="8">
    <source>
        <dbReference type="ARBA" id="ARBA00024069"/>
    </source>
</evidence>
<dbReference type="GO" id="GO:0008654">
    <property type="term" value="P:phospholipid biosynthetic process"/>
    <property type="evidence" value="ECO:0007669"/>
    <property type="project" value="UniProtKB-KW"/>
</dbReference>
<comment type="function">
    <text evidence="10">Catalyzes the reversible formation of acyl-phosphate (acyl-PO(4)) from acyl-[acyl-carrier-protein] (acyl-ACP). This enzyme utilizes acyl-ACP as fatty acyl donor, but not acyl-CoA.</text>
</comment>
<feature type="region of interest" description="Disordered" evidence="11">
    <location>
        <begin position="334"/>
        <end position="371"/>
    </location>
</feature>
<evidence type="ECO:0000256" key="6">
    <source>
        <dbReference type="ARBA" id="ARBA00023209"/>
    </source>
</evidence>
<name>A0A859IAJ8_9MOLU</name>
<evidence type="ECO:0000256" key="5">
    <source>
        <dbReference type="ARBA" id="ARBA00023098"/>
    </source>
</evidence>
<evidence type="ECO:0000256" key="3">
    <source>
        <dbReference type="ARBA" id="ARBA00022516"/>
    </source>
</evidence>
<keyword evidence="5 10" id="KW-0443">Lipid metabolism</keyword>
<evidence type="ECO:0000256" key="9">
    <source>
        <dbReference type="ARBA" id="ARBA00046608"/>
    </source>
</evidence>
<dbReference type="InterPro" id="IPR012281">
    <property type="entry name" value="Phospholipid_synth_PlsX-like"/>
</dbReference>
<dbReference type="NCBIfam" id="TIGR00182">
    <property type="entry name" value="plsX"/>
    <property type="match status" value="1"/>
</dbReference>
<dbReference type="PANTHER" id="PTHR30100:SF1">
    <property type="entry name" value="PHOSPHATE ACYLTRANSFERASE"/>
    <property type="match status" value="1"/>
</dbReference>
<organism evidence="12 13">
    <name type="scientific">Rapeseed phyllody phytoplasma</name>
    <dbReference type="NCBI Taxonomy" id="2490543"/>
    <lineage>
        <taxon>Bacteria</taxon>
        <taxon>Bacillati</taxon>
        <taxon>Mycoplasmatota</taxon>
        <taxon>Mollicutes</taxon>
        <taxon>Acholeplasmatales</taxon>
        <taxon>Acholeplasmataceae</taxon>
        <taxon>Candidatus Phytoplasma</taxon>
        <taxon>16SrI (Aster yellows group)</taxon>
    </lineage>
</organism>
<gene>
    <name evidence="10 12" type="primary">plsX</name>
    <name evidence="12" type="ORF">RP166_6840</name>
</gene>
<evidence type="ECO:0000256" key="2">
    <source>
        <dbReference type="ARBA" id="ARBA00022490"/>
    </source>
</evidence>
<reference evidence="12 13" key="1">
    <citation type="submission" date="2020-06" db="EMBL/GenBank/DDBJ databases">
        <title>Complete genome sequence of Candidatus Phytoplasma asteris RP166.</title>
        <authorList>
            <person name="Cho S.-T."/>
            <person name="Zwolinska A."/>
            <person name="Huang W."/>
            <person name="Wouters R."/>
            <person name="Hogenhout S.A."/>
            <person name="Kuo C.-H."/>
        </authorList>
    </citation>
    <scope>NUCLEOTIDE SEQUENCE [LARGE SCALE GENOMIC DNA]</scope>
    <source>
        <strain evidence="12">RP166</strain>
    </source>
</reference>
<accession>A0A859IAJ8</accession>
<dbReference type="GO" id="GO:0006633">
    <property type="term" value="P:fatty acid biosynthetic process"/>
    <property type="evidence" value="ECO:0007669"/>
    <property type="project" value="UniProtKB-UniRule"/>
</dbReference>
<evidence type="ECO:0000256" key="4">
    <source>
        <dbReference type="ARBA" id="ARBA00022679"/>
    </source>
</evidence>
<evidence type="ECO:0000256" key="7">
    <source>
        <dbReference type="ARBA" id="ARBA00023264"/>
    </source>
</evidence>
<comment type="subunit">
    <text evidence="9 10">Homodimer. Probably interacts with PlsY.</text>
</comment>
<evidence type="ECO:0000256" key="11">
    <source>
        <dbReference type="SAM" id="MobiDB-lite"/>
    </source>
</evidence>